<name>A0A5B7CX64_PORTR</name>
<evidence type="ECO:0000313" key="2">
    <source>
        <dbReference type="EMBL" id="MPC13441.1"/>
    </source>
</evidence>
<reference evidence="2 3" key="1">
    <citation type="submission" date="2019-05" db="EMBL/GenBank/DDBJ databases">
        <title>Another draft genome of Portunus trituberculatus and its Hox gene families provides insights of decapod evolution.</title>
        <authorList>
            <person name="Jeong J.-H."/>
            <person name="Song I."/>
            <person name="Kim S."/>
            <person name="Choi T."/>
            <person name="Kim D."/>
            <person name="Ryu S."/>
            <person name="Kim W."/>
        </authorList>
    </citation>
    <scope>NUCLEOTIDE SEQUENCE [LARGE SCALE GENOMIC DNA]</scope>
    <source>
        <tissue evidence="2">Muscle</tissue>
    </source>
</reference>
<evidence type="ECO:0000256" key="1">
    <source>
        <dbReference type="SAM" id="MobiDB-lite"/>
    </source>
</evidence>
<keyword evidence="3" id="KW-1185">Reference proteome</keyword>
<accession>A0A5B7CX64</accession>
<organism evidence="2 3">
    <name type="scientific">Portunus trituberculatus</name>
    <name type="common">Swimming crab</name>
    <name type="synonym">Neptunus trituberculatus</name>
    <dbReference type="NCBI Taxonomy" id="210409"/>
    <lineage>
        <taxon>Eukaryota</taxon>
        <taxon>Metazoa</taxon>
        <taxon>Ecdysozoa</taxon>
        <taxon>Arthropoda</taxon>
        <taxon>Crustacea</taxon>
        <taxon>Multicrustacea</taxon>
        <taxon>Malacostraca</taxon>
        <taxon>Eumalacostraca</taxon>
        <taxon>Eucarida</taxon>
        <taxon>Decapoda</taxon>
        <taxon>Pleocyemata</taxon>
        <taxon>Brachyura</taxon>
        <taxon>Eubrachyura</taxon>
        <taxon>Portunoidea</taxon>
        <taxon>Portunidae</taxon>
        <taxon>Portuninae</taxon>
        <taxon>Portunus</taxon>
    </lineage>
</organism>
<dbReference type="Proteomes" id="UP000324222">
    <property type="component" value="Unassembled WGS sequence"/>
</dbReference>
<dbReference type="AlphaFoldDB" id="A0A5B7CX64"/>
<dbReference type="EMBL" id="VSRR010000281">
    <property type="protein sequence ID" value="MPC13441.1"/>
    <property type="molecule type" value="Genomic_DNA"/>
</dbReference>
<proteinExistence type="predicted"/>
<feature type="region of interest" description="Disordered" evidence="1">
    <location>
        <begin position="66"/>
        <end position="96"/>
    </location>
</feature>
<feature type="compositionally biased region" description="Acidic residues" evidence="1">
    <location>
        <begin position="66"/>
        <end position="77"/>
    </location>
</feature>
<protein>
    <submittedName>
        <fullName evidence="2">Uncharacterized protein</fullName>
    </submittedName>
</protein>
<sequence length="109" mass="13018">MVKTNPIPRHVRLQSTRRRPRHLWAARAARDGFRKFCLSCLAHWSSGKVKSALTARPWLANKLNCEEEEKEEEEEEEEKKNKRETKKKERKKLSLILRKVRKPQTVKML</sequence>
<feature type="compositionally biased region" description="Basic residues" evidence="1">
    <location>
        <begin position="82"/>
        <end position="96"/>
    </location>
</feature>
<evidence type="ECO:0000313" key="3">
    <source>
        <dbReference type="Proteomes" id="UP000324222"/>
    </source>
</evidence>
<gene>
    <name evidence="2" type="ORF">E2C01_006177</name>
</gene>
<comment type="caution">
    <text evidence="2">The sequence shown here is derived from an EMBL/GenBank/DDBJ whole genome shotgun (WGS) entry which is preliminary data.</text>
</comment>